<name>A0A4Q1C7C3_9BACT</name>
<keyword evidence="1" id="KW-0285">Flavoprotein</keyword>
<keyword evidence="2" id="KW-0288">FMN</keyword>
<keyword evidence="3" id="KW-0157">Chromophore</keyword>
<evidence type="ECO:0000259" key="4">
    <source>
        <dbReference type="Pfam" id="PF13426"/>
    </source>
</evidence>
<dbReference type="OrthoDB" id="9814202at2"/>
<dbReference type="Gene3D" id="3.30.450.20">
    <property type="entry name" value="PAS domain"/>
    <property type="match status" value="1"/>
</dbReference>
<reference evidence="5 6" key="1">
    <citation type="submission" date="2019-01" db="EMBL/GenBank/DDBJ databases">
        <title>Lacunisphaera sp. strain TWA-58.</title>
        <authorList>
            <person name="Chen W.-M."/>
        </authorList>
    </citation>
    <scope>NUCLEOTIDE SEQUENCE [LARGE SCALE GENOMIC DNA]</scope>
    <source>
        <strain evidence="5 6">TWA-58</strain>
    </source>
</reference>
<dbReference type="PANTHER" id="PTHR47429">
    <property type="entry name" value="PROTEIN TWIN LOV 1"/>
    <property type="match status" value="1"/>
</dbReference>
<evidence type="ECO:0000256" key="3">
    <source>
        <dbReference type="ARBA" id="ARBA00022991"/>
    </source>
</evidence>
<proteinExistence type="predicted"/>
<dbReference type="CDD" id="cd00130">
    <property type="entry name" value="PAS"/>
    <property type="match status" value="1"/>
</dbReference>
<dbReference type="AlphaFoldDB" id="A0A4Q1C7C3"/>
<accession>A0A4Q1C7C3</accession>
<evidence type="ECO:0000313" key="5">
    <source>
        <dbReference type="EMBL" id="RXK54804.1"/>
    </source>
</evidence>
<dbReference type="Proteomes" id="UP000290218">
    <property type="component" value="Unassembled WGS sequence"/>
</dbReference>
<protein>
    <submittedName>
        <fullName evidence="5">PAS domain-containing protein</fullName>
    </submittedName>
</protein>
<organism evidence="5 6">
    <name type="scientific">Oleiharenicola lentus</name>
    <dbReference type="NCBI Taxonomy" id="2508720"/>
    <lineage>
        <taxon>Bacteria</taxon>
        <taxon>Pseudomonadati</taxon>
        <taxon>Verrucomicrobiota</taxon>
        <taxon>Opitutia</taxon>
        <taxon>Opitutales</taxon>
        <taxon>Opitutaceae</taxon>
        <taxon>Oleiharenicola</taxon>
    </lineage>
</organism>
<comment type="caution">
    <text evidence="5">The sequence shown here is derived from an EMBL/GenBank/DDBJ whole genome shotgun (WGS) entry which is preliminary data.</text>
</comment>
<gene>
    <name evidence="5" type="ORF">ESB00_02585</name>
</gene>
<dbReference type="InterPro" id="IPR000014">
    <property type="entry name" value="PAS"/>
</dbReference>
<dbReference type="RefSeq" id="WP_129046167.1">
    <property type="nucleotide sequence ID" value="NZ_SDHX01000001.1"/>
</dbReference>
<evidence type="ECO:0000256" key="2">
    <source>
        <dbReference type="ARBA" id="ARBA00022643"/>
    </source>
</evidence>
<dbReference type="EMBL" id="SDHX01000001">
    <property type="protein sequence ID" value="RXK54804.1"/>
    <property type="molecule type" value="Genomic_DNA"/>
</dbReference>
<evidence type="ECO:0000256" key="1">
    <source>
        <dbReference type="ARBA" id="ARBA00022630"/>
    </source>
</evidence>
<dbReference type="InterPro" id="IPR035965">
    <property type="entry name" value="PAS-like_dom_sf"/>
</dbReference>
<sequence>MLADNLQDRAVLYASGEMTALDREAFDVLMEYHGVLRAHVAALHEVFAAAVTTPGMAYRQAPEFLKARILADLGDPPPPPQPPALVVTNPLGLVEWVNPVFTAMCGYNLDELRGRRPGQLLQGPGTDRAAVERIRVALRARRPCREELVNYHKDGSAYRADVQIMPVLDDDGNPLWFVAKERLLAGDPIPAR</sequence>
<feature type="domain" description="PAS" evidence="4">
    <location>
        <begin position="84"/>
        <end position="174"/>
    </location>
</feature>
<evidence type="ECO:0000313" key="6">
    <source>
        <dbReference type="Proteomes" id="UP000290218"/>
    </source>
</evidence>
<dbReference type="Pfam" id="PF13426">
    <property type="entry name" value="PAS_9"/>
    <property type="match status" value="1"/>
</dbReference>
<dbReference type="SUPFAM" id="SSF55785">
    <property type="entry name" value="PYP-like sensor domain (PAS domain)"/>
    <property type="match status" value="1"/>
</dbReference>
<dbReference type="NCBIfam" id="TIGR00229">
    <property type="entry name" value="sensory_box"/>
    <property type="match status" value="1"/>
</dbReference>
<dbReference type="PANTHER" id="PTHR47429:SF2">
    <property type="entry name" value="PROTEIN TWIN LOV 1"/>
    <property type="match status" value="1"/>
</dbReference>
<keyword evidence="6" id="KW-1185">Reference proteome</keyword>